<reference evidence="7" key="1">
    <citation type="journal article" date="2020" name="mSystems">
        <title>Genome- and Community-Level Interaction Insights into Carbon Utilization and Element Cycling Functions of Hydrothermarchaeota in Hydrothermal Sediment.</title>
        <authorList>
            <person name="Zhou Z."/>
            <person name="Liu Y."/>
            <person name="Xu W."/>
            <person name="Pan J."/>
            <person name="Luo Z.H."/>
            <person name="Li M."/>
        </authorList>
    </citation>
    <scope>NUCLEOTIDE SEQUENCE [LARGE SCALE GENOMIC DNA]</scope>
    <source>
        <strain evidence="7">HyVt-456</strain>
    </source>
</reference>
<dbReference type="InterPro" id="IPR013324">
    <property type="entry name" value="RNA_pol_sigma_r3/r4-like"/>
</dbReference>
<comment type="caution">
    <text evidence="7">The sequence shown here is derived from an EMBL/GenBank/DDBJ whole genome shotgun (WGS) entry which is preliminary data.</text>
</comment>
<organism evidence="7">
    <name type="scientific">Caldithrix abyssi</name>
    <dbReference type="NCBI Taxonomy" id="187145"/>
    <lineage>
        <taxon>Bacteria</taxon>
        <taxon>Pseudomonadati</taxon>
        <taxon>Calditrichota</taxon>
        <taxon>Calditrichia</taxon>
        <taxon>Calditrichales</taxon>
        <taxon>Calditrichaceae</taxon>
        <taxon>Caldithrix</taxon>
    </lineage>
</organism>
<evidence type="ECO:0000256" key="1">
    <source>
        <dbReference type="ARBA" id="ARBA00010641"/>
    </source>
</evidence>
<keyword evidence="2" id="KW-0805">Transcription regulation</keyword>
<name>A0A7V1LJW0_CALAY</name>
<dbReference type="InterPro" id="IPR014284">
    <property type="entry name" value="RNA_pol_sigma-70_dom"/>
</dbReference>
<evidence type="ECO:0000313" key="7">
    <source>
        <dbReference type="EMBL" id="HED09325.1"/>
    </source>
</evidence>
<dbReference type="GO" id="GO:0006352">
    <property type="term" value="P:DNA-templated transcription initiation"/>
    <property type="evidence" value="ECO:0007669"/>
    <property type="project" value="InterPro"/>
</dbReference>
<sequence length="201" mass="23861">MTIKEKSAKQETGSEPTDEQLIARFQQGDAYAYDLLVKRYKDPLMNYIYRFVGDRTDAEDILQETFLRLYKNKHYYREIARFSTWIYTIAGNLAKTELRKRRRRSFFSINNYMSTDKDFELPDKNITPDRYTDNVITDDEVHKAINKLSPKFRQVILLRDIQGFSYEEIASIVNIPLGTVKSRVNRARLRLQKDLKKIARD</sequence>
<dbReference type="CDD" id="cd06171">
    <property type="entry name" value="Sigma70_r4"/>
    <property type="match status" value="1"/>
</dbReference>
<feature type="domain" description="RNA polymerase sigma factor 70 region 4 type 2" evidence="6">
    <location>
        <begin position="139"/>
        <end position="191"/>
    </location>
</feature>
<evidence type="ECO:0000256" key="3">
    <source>
        <dbReference type="ARBA" id="ARBA00023082"/>
    </source>
</evidence>
<dbReference type="InterPro" id="IPR007627">
    <property type="entry name" value="RNA_pol_sigma70_r2"/>
</dbReference>
<dbReference type="InterPro" id="IPR039425">
    <property type="entry name" value="RNA_pol_sigma-70-like"/>
</dbReference>
<gene>
    <name evidence="7" type="ORF">ENJ10_01420</name>
</gene>
<proteinExistence type="inferred from homology"/>
<dbReference type="GO" id="GO:0016987">
    <property type="term" value="F:sigma factor activity"/>
    <property type="evidence" value="ECO:0007669"/>
    <property type="project" value="UniProtKB-KW"/>
</dbReference>
<dbReference type="Pfam" id="PF04542">
    <property type="entry name" value="Sigma70_r2"/>
    <property type="match status" value="1"/>
</dbReference>
<dbReference type="InterPro" id="IPR013249">
    <property type="entry name" value="RNA_pol_sigma70_r4_t2"/>
</dbReference>
<evidence type="ECO:0000256" key="2">
    <source>
        <dbReference type="ARBA" id="ARBA00023015"/>
    </source>
</evidence>
<comment type="similarity">
    <text evidence="1">Belongs to the sigma-70 factor family. ECF subfamily.</text>
</comment>
<dbReference type="Proteomes" id="UP000886005">
    <property type="component" value="Unassembled WGS sequence"/>
</dbReference>
<dbReference type="Gene3D" id="1.10.10.10">
    <property type="entry name" value="Winged helix-like DNA-binding domain superfamily/Winged helix DNA-binding domain"/>
    <property type="match status" value="1"/>
</dbReference>
<dbReference type="PANTHER" id="PTHR43133">
    <property type="entry name" value="RNA POLYMERASE ECF-TYPE SIGMA FACTO"/>
    <property type="match status" value="1"/>
</dbReference>
<dbReference type="InterPro" id="IPR013325">
    <property type="entry name" value="RNA_pol_sigma_r2"/>
</dbReference>
<feature type="domain" description="RNA polymerase sigma-70 region 2" evidence="5">
    <location>
        <begin position="36"/>
        <end position="104"/>
    </location>
</feature>
<dbReference type="PANTHER" id="PTHR43133:SF51">
    <property type="entry name" value="RNA POLYMERASE SIGMA FACTOR"/>
    <property type="match status" value="1"/>
</dbReference>
<evidence type="ECO:0000259" key="5">
    <source>
        <dbReference type="Pfam" id="PF04542"/>
    </source>
</evidence>
<dbReference type="SUPFAM" id="SSF88946">
    <property type="entry name" value="Sigma2 domain of RNA polymerase sigma factors"/>
    <property type="match status" value="1"/>
</dbReference>
<protein>
    <submittedName>
        <fullName evidence="7">Sigma-70 family RNA polymerase sigma factor</fullName>
    </submittedName>
</protein>
<dbReference type="Gene3D" id="1.10.1740.10">
    <property type="match status" value="1"/>
</dbReference>
<keyword evidence="4" id="KW-0804">Transcription</keyword>
<dbReference type="SUPFAM" id="SSF88659">
    <property type="entry name" value="Sigma3 and sigma4 domains of RNA polymerase sigma factors"/>
    <property type="match status" value="1"/>
</dbReference>
<keyword evidence="3" id="KW-0731">Sigma factor</keyword>
<accession>A0A7V1LJW0</accession>
<evidence type="ECO:0000259" key="6">
    <source>
        <dbReference type="Pfam" id="PF08281"/>
    </source>
</evidence>
<dbReference type="GO" id="GO:0003677">
    <property type="term" value="F:DNA binding"/>
    <property type="evidence" value="ECO:0007669"/>
    <property type="project" value="InterPro"/>
</dbReference>
<dbReference type="AlphaFoldDB" id="A0A7V1LJW0"/>
<dbReference type="NCBIfam" id="TIGR02937">
    <property type="entry name" value="sigma70-ECF"/>
    <property type="match status" value="1"/>
</dbReference>
<dbReference type="EMBL" id="DRLD01000038">
    <property type="protein sequence ID" value="HED09325.1"/>
    <property type="molecule type" value="Genomic_DNA"/>
</dbReference>
<evidence type="ECO:0000256" key="4">
    <source>
        <dbReference type="ARBA" id="ARBA00023163"/>
    </source>
</evidence>
<dbReference type="Pfam" id="PF08281">
    <property type="entry name" value="Sigma70_r4_2"/>
    <property type="match status" value="1"/>
</dbReference>
<dbReference type="InterPro" id="IPR036388">
    <property type="entry name" value="WH-like_DNA-bd_sf"/>
</dbReference>